<evidence type="ECO:0000313" key="2">
    <source>
        <dbReference type="EMBL" id="KRG63890.1"/>
    </source>
</evidence>
<dbReference type="AlphaFoldDB" id="A0A0R0CB25"/>
<feature type="compositionally biased region" description="Basic and acidic residues" evidence="1">
    <location>
        <begin position="84"/>
        <end position="102"/>
    </location>
</feature>
<comment type="caution">
    <text evidence="2">The sequence shown here is derived from an EMBL/GenBank/DDBJ whole genome shotgun (WGS) entry which is preliminary data.</text>
</comment>
<reference evidence="2 3" key="1">
    <citation type="submission" date="2015-05" db="EMBL/GenBank/DDBJ databases">
        <title>Genome sequencing and analysis of members of genus Stenotrophomonas.</title>
        <authorList>
            <person name="Patil P.P."/>
            <person name="Midha S."/>
            <person name="Patil P.B."/>
        </authorList>
    </citation>
    <scope>NUCLEOTIDE SEQUENCE [LARGE SCALE GENOMIC DNA]</scope>
    <source>
        <strain evidence="2 3">DSM 18929</strain>
    </source>
</reference>
<evidence type="ECO:0000256" key="1">
    <source>
        <dbReference type="SAM" id="MobiDB-lite"/>
    </source>
</evidence>
<protein>
    <submittedName>
        <fullName evidence="2">Uncharacterized protein</fullName>
    </submittedName>
</protein>
<organism evidence="2 3">
    <name type="scientific">Stenotrophomonas humi</name>
    <dbReference type="NCBI Taxonomy" id="405444"/>
    <lineage>
        <taxon>Bacteria</taxon>
        <taxon>Pseudomonadati</taxon>
        <taxon>Pseudomonadota</taxon>
        <taxon>Gammaproteobacteria</taxon>
        <taxon>Lysobacterales</taxon>
        <taxon>Lysobacteraceae</taxon>
        <taxon>Stenotrophomonas</taxon>
    </lineage>
</organism>
<name>A0A0R0CB25_9GAMM</name>
<evidence type="ECO:0000313" key="3">
    <source>
        <dbReference type="Proteomes" id="UP000050864"/>
    </source>
</evidence>
<gene>
    <name evidence="2" type="ORF">ABB26_09915</name>
</gene>
<sequence>MQRQVLQHPLLFARDLSTQLRLMAHHPQLSAMPAGRKVGTTAREKRSADAVVQMQPGNPAATETIEHRHQRLTLAFSDTGQPYERGDSDDLNRDYHPVDHRLLSTTNFNE</sequence>
<proteinExistence type="predicted"/>
<keyword evidence="3" id="KW-1185">Reference proteome</keyword>
<accession>A0A0R0CB25</accession>
<feature type="region of interest" description="Disordered" evidence="1">
    <location>
        <begin position="76"/>
        <end position="110"/>
    </location>
</feature>
<dbReference type="Proteomes" id="UP000050864">
    <property type="component" value="Unassembled WGS sequence"/>
</dbReference>
<dbReference type="EMBL" id="LDJI01000019">
    <property type="protein sequence ID" value="KRG63890.1"/>
    <property type="molecule type" value="Genomic_DNA"/>
</dbReference>